<dbReference type="Proteomes" id="UP000499080">
    <property type="component" value="Unassembled WGS sequence"/>
</dbReference>
<name>A0A4Y2JBD1_ARAVE</name>
<feature type="region of interest" description="Disordered" evidence="1">
    <location>
        <begin position="145"/>
        <end position="176"/>
    </location>
</feature>
<sequence>MQIQKNSTKEKLLQMNVIRNVLMNCTKKALRIICVQQEVLKMLRPHDCEHCHFKVPQYDYVREVGGDTDLQKFNGRDIEYCTFQKCGRGKTPDTNHYLNHIFPNELCLFIRIVAVISHQHYFGQEKNISSSILCKDLLKNERGRDPKFYSRASKRGKVSRGSQPLSELDKATYASS</sequence>
<keyword evidence="3" id="KW-1185">Reference proteome</keyword>
<comment type="caution">
    <text evidence="2">The sequence shown here is derived from an EMBL/GenBank/DDBJ whole genome shotgun (WGS) entry which is preliminary data.</text>
</comment>
<accession>A0A4Y2JBD1</accession>
<organism evidence="2 3">
    <name type="scientific">Araneus ventricosus</name>
    <name type="common">Orbweaver spider</name>
    <name type="synonym">Epeira ventricosa</name>
    <dbReference type="NCBI Taxonomy" id="182803"/>
    <lineage>
        <taxon>Eukaryota</taxon>
        <taxon>Metazoa</taxon>
        <taxon>Ecdysozoa</taxon>
        <taxon>Arthropoda</taxon>
        <taxon>Chelicerata</taxon>
        <taxon>Arachnida</taxon>
        <taxon>Araneae</taxon>
        <taxon>Araneomorphae</taxon>
        <taxon>Entelegynae</taxon>
        <taxon>Araneoidea</taxon>
        <taxon>Araneidae</taxon>
        <taxon>Araneus</taxon>
    </lineage>
</organism>
<dbReference type="EMBL" id="BGPR01003320">
    <property type="protein sequence ID" value="GBM86532.1"/>
    <property type="molecule type" value="Genomic_DNA"/>
</dbReference>
<reference evidence="2 3" key="1">
    <citation type="journal article" date="2019" name="Sci. Rep.">
        <title>Orb-weaving spider Araneus ventricosus genome elucidates the spidroin gene catalogue.</title>
        <authorList>
            <person name="Kono N."/>
            <person name="Nakamura H."/>
            <person name="Ohtoshi R."/>
            <person name="Moran D.A.P."/>
            <person name="Shinohara A."/>
            <person name="Yoshida Y."/>
            <person name="Fujiwara M."/>
            <person name="Mori M."/>
            <person name="Tomita M."/>
            <person name="Arakawa K."/>
        </authorList>
    </citation>
    <scope>NUCLEOTIDE SEQUENCE [LARGE SCALE GENOMIC DNA]</scope>
</reference>
<evidence type="ECO:0000313" key="3">
    <source>
        <dbReference type="Proteomes" id="UP000499080"/>
    </source>
</evidence>
<evidence type="ECO:0000313" key="2">
    <source>
        <dbReference type="EMBL" id="GBM86532.1"/>
    </source>
</evidence>
<evidence type="ECO:0000256" key="1">
    <source>
        <dbReference type="SAM" id="MobiDB-lite"/>
    </source>
</evidence>
<proteinExistence type="predicted"/>
<gene>
    <name evidence="2" type="ORF">AVEN_179043_1</name>
</gene>
<protein>
    <submittedName>
        <fullName evidence="2">Uncharacterized protein</fullName>
    </submittedName>
</protein>
<dbReference type="AlphaFoldDB" id="A0A4Y2JBD1"/>